<dbReference type="EMBL" id="SSTD01017537">
    <property type="protein sequence ID" value="TYJ99814.1"/>
    <property type="molecule type" value="Genomic_DNA"/>
</dbReference>
<name>A0A5D3BLA5_CUCMM</name>
<dbReference type="InterPro" id="IPR032567">
    <property type="entry name" value="RTL1-rel"/>
</dbReference>
<dbReference type="PANTHER" id="PTHR15503:SF45">
    <property type="entry name" value="RNA-DIRECTED DNA POLYMERASE HOMOLOG"/>
    <property type="match status" value="1"/>
</dbReference>
<organism evidence="4 6">
    <name type="scientific">Cucumis melo var. makuwa</name>
    <name type="common">Oriental melon</name>
    <dbReference type="NCBI Taxonomy" id="1194695"/>
    <lineage>
        <taxon>Eukaryota</taxon>
        <taxon>Viridiplantae</taxon>
        <taxon>Streptophyta</taxon>
        <taxon>Embryophyta</taxon>
        <taxon>Tracheophyta</taxon>
        <taxon>Spermatophyta</taxon>
        <taxon>Magnoliopsida</taxon>
        <taxon>eudicotyledons</taxon>
        <taxon>Gunneridae</taxon>
        <taxon>Pentapetalae</taxon>
        <taxon>rosids</taxon>
        <taxon>fabids</taxon>
        <taxon>Cucurbitales</taxon>
        <taxon>Cucurbitaceae</taxon>
        <taxon>Benincaseae</taxon>
        <taxon>Cucumis</taxon>
    </lineage>
</organism>
<gene>
    <name evidence="4" type="ORF">E5676_scaffold446G00160</name>
    <name evidence="3" type="ORF">E6C27_scaffold21G00670</name>
</gene>
<comment type="caution">
    <text evidence="4">The sequence shown here is derived from an EMBL/GenBank/DDBJ whole genome shotgun (WGS) entry which is preliminary data.</text>
</comment>
<dbReference type="Pfam" id="PF08284">
    <property type="entry name" value="RVP_2"/>
    <property type="match status" value="1"/>
</dbReference>
<dbReference type="OrthoDB" id="1751324at2759"/>
<sequence length="593" mass="67998">MFKIRFEEGLRKDIRNPVTASTEWTEFCKLVEAAMRVETGLLKDKAETDTCQGGCGIVGTTQGQSGKKFASDQPNESTASKEGRMTCNNYGKKHMRSCLDGTTFCYGCGQTGHYRQVTIQGVDMYVDLLPLEFQEFDVILGMDFLFKYHARMDCHRKEVEFRKSCELKVVFKGNRKQLPIDLQACKTKPEDVPVVREFFDVFHEEVTCLPPDREELLEKGYTQSDVSQWGAPVLFMKKKDDITRLCIDYRKLNKIPRERQSYAKFSKREFWLDQVVFLGHVVATDGIRRELGRFTRISEQVETLSYKRRATPKKYTINGFPHALQVWAYESIPTIIGCGVDKVNDDAIPRLLSRRMVVQKEEQKLLMMKFKKIKKQKSKSKMKKAIQNLQDRVAIVEGQLTSIKSDIDELKGMMSTILKHIGLQRKVRNQTVNCDEGDRKGFEGLVDHTVESEEVDNAKTEYVDTGGTLNAKTDNAKTEEVALKKNDDEDVHTIGTPPWLRFNIELEKPIDVLEKKVKIGLEEPIDVVDDEVEIEDSGKKLRTHFDSDVTEIEPFPTQRPHIRPARRKRASVYLSTPFTTLPKRSMTSTTTTS</sequence>
<dbReference type="SUPFAM" id="SSF56672">
    <property type="entry name" value="DNA/RNA polymerases"/>
    <property type="match status" value="1"/>
</dbReference>
<evidence type="ECO:0000256" key="2">
    <source>
        <dbReference type="SAM" id="MobiDB-lite"/>
    </source>
</evidence>
<feature type="region of interest" description="Disordered" evidence="2">
    <location>
        <begin position="63"/>
        <end position="82"/>
    </location>
</feature>
<keyword evidence="1" id="KW-0175">Coiled coil</keyword>
<dbReference type="Gene3D" id="2.40.70.10">
    <property type="entry name" value="Acid Proteases"/>
    <property type="match status" value="1"/>
</dbReference>
<evidence type="ECO:0000313" key="4">
    <source>
        <dbReference type="EMBL" id="TYJ99814.1"/>
    </source>
</evidence>
<reference evidence="5 6" key="1">
    <citation type="submission" date="2019-08" db="EMBL/GenBank/DDBJ databases">
        <title>Draft genome sequences of two oriental melons (Cucumis melo L. var makuwa).</title>
        <authorList>
            <person name="Kwon S.-Y."/>
        </authorList>
    </citation>
    <scope>NUCLEOTIDE SEQUENCE [LARGE SCALE GENOMIC DNA]</scope>
    <source>
        <strain evidence="6">cv. Chang Bougi</strain>
        <strain evidence="5">cv. SW 3</strain>
        <tissue evidence="4">Leaf</tissue>
    </source>
</reference>
<evidence type="ECO:0000313" key="6">
    <source>
        <dbReference type="Proteomes" id="UP000321947"/>
    </source>
</evidence>
<feature type="coiled-coil region" evidence="1">
    <location>
        <begin position="379"/>
        <end position="406"/>
    </location>
</feature>
<protein>
    <submittedName>
        <fullName evidence="4">DNA/RNA polymerases superfamily protein</fullName>
    </submittedName>
</protein>
<evidence type="ECO:0000256" key="1">
    <source>
        <dbReference type="SAM" id="Coils"/>
    </source>
</evidence>
<evidence type="ECO:0000313" key="5">
    <source>
        <dbReference type="Proteomes" id="UP000321393"/>
    </source>
</evidence>
<dbReference type="AlphaFoldDB" id="A0A5D3BLA5"/>
<dbReference type="Proteomes" id="UP000321393">
    <property type="component" value="Unassembled WGS sequence"/>
</dbReference>
<dbReference type="Proteomes" id="UP000321947">
    <property type="component" value="Unassembled WGS sequence"/>
</dbReference>
<dbReference type="Gene3D" id="3.10.10.10">
    <property type="entry name" value="HIV Type 1 Reverse Transcriptase, subunit A, domain 1"/>
    <property type="match status" value="1"/>
</dbReference>
<dbReference type="EMBL" id="SSTE01000903">
    <property type="protein sequence ID" value="KAA0066082.1"/>
    <property type="molecule type" value="Genomic_DNA"/>
</dbReference>
<dbReference type="InterPro" id="IPR043502">
    <property type="entry name" value="DNA/RNA_pol_sf"/>
</dbReference>
<evidence type="ECO:0000313" key="3">
    <source>
        <dbReference type="EMBL" id="KAA0066082.1"/>
    </source>
</evidence>
<dbReference type="PANTHER" id="PTHR15503">
    <property type="entry name" value="LDOC1 RELATED"/>
    <property type="match status" value="1"/>
</dbReference>
<proteinExistence type="predicted"/>
<accession>A0A5D3BLA5</accession>
<dbReference type="InterPro" id="IPR021109">
    <property type="entry name" value="Peptidase_aspartic_dom_sf"/>
</dbReference>